<dbReference type="Proteomes" id="UP000223913">
    <property type="component" value="Unassembled WGS sequence"/>
</dbReference>
<comment type="caution">
    <text evidence="1">The sequence shown here is derived from an EMBL/GenBank/DDBJ whole genome shotgun (WGS) entry which is preliminary data.</text>
</comment>
<keyword evidence="2" id="KW-1185">Reference proteome</keyword>
<sequence>MLLLICYGYVGIGMLFSQEKVRPAIDFIDPEDVLESRPRPDNYIDLPAGTIIARDTAKITPMVNGQKMSYTNFEQTYVSVPDSIPGFRIDSIKVKKVDLEDRVIIYCTHEKVVE</sequence>
<reference evidence="1 2" key="1">
    <citation type="submission" date="2017-10" db="EMBL/GenBank/DDBJ databases">
        <title>The draft genome sequence of Lewinella nigricans NBRC 102662.</title>
        <authorList>
            <person name="Wang K."/>
        </authorList>
    </citation>
    <scope>NUCLEOTIDE SEQUENCE [LARGE SCALE GENOMIC DNA]</scope>
    <source>
        <strain evidence="1 2">NBRC 102662</strain>
    </source>
</reference>
<name>A0A2D0N366_FLAN2</name>
<evidence type="ECO:0000313" key="2">
    <source>
        <dbReference type="Proteomes" id="UP000223913"/>
    </source>
</evidence>
<gene>
    <name evidence="1" type="ORF">CRP01_29705</name>
</gene>
<proteinExistence type="predicted"/>
<accession>A0A2D0N366</accession>
<organism evidence="1 2">
    <name type="scientific">Flavilitoribacter nigricans (strain ATCC 23147 / DSM 23189 / NBRC 102662 / NCIMB 1420 / SS-2)</name>
    <name type="common">Lewinella nigricans</name>
    <dbReference type="NCBI Taxonomy" id="1122177"/>
    <lineage>
        <taxon>Bacteria</taxon>
        <taxon>Pseudomonadati</taxon>
        <taxon>Bacteroidota</taxon>
        <taxon>Saprospiria</taxon>
        <taxon>Saprospirales</taxon>
        <taxon>Lewinellaceae</taxon>
        <taxon>Flavilitoribacter</taxon>
    </lineage>
</organism>
<dbReference type="EMBL" id="PDUD01000035">
    <property type="protein sequence ID" value="PHN02982.1"/>
    <property type="molecule type" value="Genomic_DNA"/>
</dbReference>
<evidence type="ECO:0000313" key="1">
    <source>
        <dbReference type="EMBL" id="PHN02982.1"/>
    </source>
</evidence>
<protein>
    <submittedName>
        <fullName evidence="1">Uncharacterized protein</fullName>
    </submittedName>
</protein>
<dbReference type="AlphaFoldDB" id="A0A2D0N366"/>